<dbReference type="GO" id="GO:0008081">
    <property type="term" value="F:phosphoric diester hydrolase activity"/>
    <property type="evidence" value="ECO:0007669"/>
    <property type="project" value="InterPro"/>
</dbReference>
<dbReference type="EMBL" id="MFNE01000035">
    <property type="protein sequence ID" value="OGG94720.1"/>
    <property type="molecule type" value="Genomic_DNA"/>
</dbReference>
<evidence type="ECO:0000313" key="3">
    <source>
        <dbReference type="Proteomes" id="UP000178449"/>
    </source>
</evidence>
<dbReference type="PANTHER" id="PTHR46211">
    <property type="entry name" value="GLYCEROPHOSPHORYL DIESTER PHOSPHODIESTERASE"/>
    <property type="match status" value="1"/>
</dbReference>
<reference evidence="2 3" key="1">
    <citation type="journal article" date="2016" name="Nat. Commun.">
        <title>Thousands of microbial genomes shed light on interconnected biogeochemical processes in an aquifer system.</title>
        <authorList>
            <person name="Anantharaman K."/>
            <person name="Brown C.T."/>
            <person name="Hug L.A."/>
            <person name="Sharon I."/>
            <person name="Castelle C.J."/>
            <person name="Probst A.J."/>
            <person name="Thomas B.C."/>
            <person name="Singh A."/>
            <person name="Wilkins M.J."/>
            <person name="Karaoz U."/>
            <person name="Brodie E.L."/>
            <person name="Williams K.H."/>
            <person name="Hubbard S.S."/>
            <person name="Banfield J.F."/>
        </authorList>
    </citation>
    <scope>NUCLEOTIDE SEQUENCE [LARGE SCALE GENOMIC DNA]</scope>
</reference>
<feature type="domain" description="GP-PDE" evidence="1">
    <location>
        <begin position="9"/>
        <end position="244"/>
    </location>
</feature>
<name>A0A1F6G9E2_9PROT</name>
<proteinExistence type="predicted"/>
<dbReference type="Proteomes" id="UP000178449">
    <property type="component" value="Unassembled WGS sequence"/>
</dbReference>
<dbReference type="PROSITE" id="PS51704">
    <property type="entry name" value="GP_PDE"/>
    <property type="match status" value="1"/>
</dbReference>
<dbReference type="InterPro" id="IPR030395">
    <property type="entry name" value="GP_PDE_dom"/>
</dbReference>
<dbReference type="PANTHER" id="PTHR46211:SF14">
    <property type="entry name" value="GLYCEROPHOSPHODIESTER PHOSPHODIESTERASE"/>
    <property type="match status" value="1"/>
</dbReference>
<dbReference type="AlphaFoldDB" id="A0A1F6G9E2"/>
<dbReference type="STRING" id="1817772.A2527_05850"/>
<dbReference type="SUPFAM" id="SSF51695">
    <property type="entry name" value="PLC-like phosphodiesterases"/>
    <property type="match status" value="1"/>
</dbReference>
<comment type="caution">
    <text evidence="2">The sequence shown here is derived from an EMBL/GenBank/DDBJ whole genome shotgun (WGS) entry which is preliminary data.</text>
</comment>
<accession>A0A1F6G9E2</accession>
<protein>
    <recommendedName>
        <fullName evidence="1">GP-PDE domain-containing protein</fullName>
    </recommendedName>
</protein>
<dbReference type="InterPro" id="IPR017946">
    <property type="entry name" value="PLC-like_Pdiesterase_TIM-brl"/>
</dbReference>
<evidence type="ECO:0000313" key="2">
    <source>
        <dbReference type="EMBL" id="OGG94720.1"/>
    </source>
</evidence>
<evidence type="ECO:0000259" key="1">
    <source>
        <dbReference type="PROSITE" id="PS51704"/>
    </source>
</evidence>
<organism evidence="2 3">
    <name type="scientific">Candidatus Lambdaproteobacteria bacterium RIFOXYD2_FULL_50_16</name>
    <dbReference type="NCBI Taxonomy" id="1817772"/>
    <lineage>
        <taxon>Bacteria</taxon>
        <taxon>Pseudomonadati</taxon>
        <taxon>Pseudomonadota</taxon>
        <taxon>Candidatus Lambdaproteobacteria</taxon>
    </lineage>
</organism>
<dbReference type="Pfam" id="PF03009">
    <property type="entry name" value="GDPD"/>
    <property type="match status" value="1"/>
</dbReference>
<gene>
    <name evidence="2" type="ORF">A2527_05850</name>
</gene>
<dbReference type="GO" id="GO:0006629">
    <property type="term" value="P:lipid metabolic process"/>
    <property type="evidence" value="ECO:0007669"/>
    <property type="project" value="InterPro"/>
</dbReference>
<dbReference type="Gene3D" id="3.20.20.190">
    <property type="entry name" value="Phosphatidylinositol (PI) phosphodiesterase"/>
    <property type="match status" value="1"/>
</dbReference>
<sequence>MPLLDLKSPFLVAHRGFSAQFPENTLASFTAAQEAGAVMLEMDLALSQDRQIVILHDETLERTTNGQGPVKGLAWKELGKLDAGSWFGPQFKGVRLPNLEEVLDQFGGQILLNLEIKTEAFEPNHPQGIVSQLAQTLAKHGLASEVLVSSFCAPALFELSQIPGAPNLALLSESPLDQAQLDWLKRIQAWAWNPDATLVTKAEVNQVKALGYKVITYTANRPKEQARLFKMGIDGIFTDGPVFR</sequence>